<feature type="region of interest" description="Disordered" evidence="15">
    <location>
        <begin position="273"/>
        <end position="293"/>
    </location>
</feature>
<gene>
    <name evidence="17" type="ORF">ABVK25_005530</name>
</gene>
<keyword evidence="7" id="KW-0328">Glycosyltransferase</keyword>
<evidence type="ECO:0000313" key="17">
    <source>
        <dbReference type="EMBL" id="KAL2054389.1"/>
    </source>
</evidence>
<dbReference type="EMBL" id="JBHFEH010000016">
    <property type="protein sequence ID" value="KAL2054389.1"/>
    <property type="molecule type" value="Genomic_DNA"/>
</dbReference>
<evidence type="ECO:0000256" key="9">
    <source>
        <dbReference type="ARBA" id="ARBA00022692"/>
    </source>
</evidence>
<organism evidence="17 18">
    <name type="scientific">Lepraria finkii</name>
    <dbReference type="NCBI Taxonomy" id="1340010"/>
    <lineage>
        <taxon>Eukaryota</taxon>
        <taxon>Fungi</taxon>
        <taxon>Dikarya</taxon>
        <taxon>Ascomycota</taxon>
        <taxon>Pezizomycotina</taxon>
        <taxon>Lecanoromycetes</taxon>
        <taxon>OSLEUM clade</taxon>
        <taxon>Lecanoromycetidae</taxon>
        <taxon>Lecanorales</taxon>
        <taxon>Lecanorineae</taxon>
        <taxon>Stereocaulaceae</taxon>
        <taxon>Lepraria</taxon>
    </lineage>
</organism>
<evidence type="ECO:0000256" key="7">
    <source>
        <dbReference type="ARBA" id="ARBA00022676"/>
    </source>
</evidence>
<dbReference type="EC" id="2.4.1.80" evidence="5"/>
<dbReference type="PANTHER" id="PTHR12726">
    <property type="entry name" value="CERAMIDE GLUCOSYLTRANSFERASE"/>
    <property type="match status" value="1"/>
</dbReference>
<evidence type="ECO:0000256" key="2">
    <source>
        <dbReference type="ARBA" id="ARBA00004760"/>
    </source>
</evidence>
<evidence type="ECO:0000256" key="4">
    <source>
        <dbReference type="ARBA" id="ARBA00006739"/>
    </source>
</evidence>
<evidence type="ECO:0000256" key="10">
    <source>
        <dbReference type="ARBA" id="ARBA00022989"/>
    </source>
</evidence>
<evidence type="ECO:0000256" key="14">
    <source>
        <dbReference type="ARBA" id="ARBA00032575"/>
    </source>
</evidence>
<comment type="pathway">
    <text evidence="3">Sphingolipid metabolism.</text>
</comment>
<evidence type="ECO:0000256" key="12">
    <source>
        <dbReference type="ARBA" id="ARBA00031017"/>
    </source>
</evidence>
<dbReference type="Proteomes" id="UP001590951">
    <property type="component" value="Unassembled WGS sequence"/>
</dbReference>
<evidence type="ECO:0000256" key="16">
    <source>
        <dbReference type="SAM" id="Phobius"/>
    </source>
</evidence>
<comment type="subcellular location">
    <subcellularLocation>
        <location evidence="1">Membrane</location>
        <topology evidence="1">Multi-pass membrane protein</topology>
    </subcellularLocation>
</comment>
<dbReference type="PANTHER" id="PTHR12726:SF0">
    <property type="entry name" value="CERAMIDE GLUCOSYLTRANSFERASE"/>
    <property type="match status" value="1"/>
</dbReference>
<keyword evidence="8" id="KW-0808">Transferase</keyword>
<reference evidence="17 18" key="1">
    <citation type="submission" date="2024-09" db="EMBL/GenBank/DDBJ databases">
        <title>Rethinking Asexuality: The Enigmatic Case of Functional Sexual Genes in Lepraria (Stereocaulaceae).</title>
        <authorList>
            <person name="Doellman M."/>
            <person name="Sun Y."/>
            <person name="Barcenas-Pena A."/>
            <person name="Lumbsch H.T."/>
            <person name="Grewe F."/>
        </authorList>
    </citation>
    <scope>NUCLEOTIDE SEQUENCE [LARGE SCALE GENOMIC DNA]</scope>
    <source>
        <strain evidence="17 18">Grewe 0041</strain>
    </source>
</reference>
<evidence type="ECO:0000256" key="15">
    <source>
        <dbReference type="SAM" id="MobiDB-lite"/>
    </source>
</evidence>
<evidence type="ECO:0000313" key="18">
    <source>
        <dbReference type="Proteomes" id="UP001590951"/>
    </source>
</evidence>
<comment type="similarity">
    <text evidence="4">Belongs to the glycosyltransferase 2 family.</text>
</comment>
<keyword evidence="18" id="KW-1185">Reference proteome</keyword>
<evidence type="ECO:0000256" key="8">
    <source>
        <dbReference type="ARBA" id="ARBA00022679"/>
    </source>
</evidence>
<feature type="transmembrane region" description="Helical" evidence="16">
    <location>
        <begin position="6"/>
        <end position="29"/>
    </location>
</feature>
<evidence type="ECO:0000256" key="3">
    <source>
        <dbReference type="ARBA" id="ARBA00004991"/>
    </source>
</evidence>
<evidence type="ECO:0000256" key="11">
    <source>
        <dbReference type="ARBA" id="ARBA00023136"/>
    </source>
</evidence>
<dbReference type="InterPro" id="IPR029044">
    <property type="entry name" value="Nucleotide-diphossugar_trans"/>
</dbReference>
<evidence type="ECO:0000256" key="5">
    <source>
        <dbReference type="ARBA" id="ARBA00012699"/>
    </source>
</evidence>
<dbReference type="Gene3D" id="3.90.550.10">
    <property type="entry name" value="Spore Coat Polysaccharide Biosynthesis Protein SpsA, Chain A"/>
    <property type="match status" value="1"/>
</dbReference>
<keyword evidence="11 16" id="KW-0472">Membrane</keyword>
<dbReference type="Pfam" id="PF13506">
    <property type="entry name" value="Glyco_transf_21"/>
    <property type="match status" value="1"/>
</dbReference>
<keyword evidence="9 16" id="KW-0812">Transmembrane</keyword>
<comment type="pathway">
    <text evidence="2">Lipid metabolism; sphingolipid metabolism.</text>
</comment>
<comment type="caution">
    <text evidence="17">The sequence shown here is derived from an EMBL/GenBank/DDBJ whole genome shotgun (WGS) entry which is preliminary data.</text>
</comment>
<keyword evidence="10 16" id="KW-1133">Transmembrane helix</keyword>
<evidence type="ECO:0000256" key="6">
    <source>
        <dbReference type="ARBA" id="ARBA00019988"/>
    </source>
</evidence>
<dbReference type="InterPro" id="IPR025993">
    <property type="entry name" value="Ceramide_glucosylTrfase"/>
</dbReference>
<name>A0ABR4B949_9LECA</name>
<dbReference type="SUPFAM" id="SSF53448">
    <property type="entry name" value="Nucleotide-diphospho-sugar transferases"/>
    <property type="match status" value="1"/>
</dbReference>
<evidence type="ECO:0000256" key="13">
    <source>
        <dbReference type="ARBA" id="ARBA00031543"/>
    </source>
</evidence>
<evidence type="ECO:0000256" key="1">
    <source>
        <dbReference type="ARBA" id="ARBA00004141"/>
    </source>
</evidence>
<protein>
    <recommendedName>
        <fullName evidence="6">Ceramide glucosyltransferase</fullName>
        <ecNumber evidence="5">2.4.1.80</ecNumber>
    </recommendedName>
    <alternativeName>
        <fullName evidence="13">Glucosylceramide synthase</fullName>
    </alternativeName>
    <alternativeName>
        <fullName evidence="14">UDP-glucose ceramide glucosyltransferase</fullName>
    </alternativeName>
    <alternativeName>
        <fullName evidence="12">UDP-glucose:N-acylsphingosine D-glucosyltransferase</fullName>
    </alternativeName>
</protein>
<proteinExistence type="inferred from homology"/>
<accession>A0ABR4B949</accession>
<sequence length="569" mass="62880">MATLEIIAIGCLVWYSAVLMVCAVGVFQLRRNQMRSPAKSVSNTLPLAAVPHVTIIRPIKGIEPYLYECLASTFHQTYPRKRLTIYFCISSRNDPSLTILEHLLAEFSAFDVQILVEDEDPNLSGRDGRTTNLGPNPKIRNMSRAYREAKGDILWIIDCNVWISPSVAGRMVDLLCGFTPVAPGRRYKFVHQLPLVIDVQSPVPTGSAGSDFLSSGPDSAFPIPKVGGMLEELFLSTSHAKFYTAIATVAIAPCTVGKSNMFRRSHLNALTSNLSASRNSGGNGKGGNEDRGPGLDFFSDNICEDHLIGDLLWRSPVPAHVQKIAGSEGHEVDDPADFPAALANKFSWGNHGLLPPHPSNLATQPTSQMSLTTYIDRRTRWLRVRKFTVMLATLVEPGTESLLCSLYGAYGLTTLPWCNHALSIPKTWLAFWTTWLLSVMFWAATDRYAWTLLQHGGTSHSERPVFGRTCGVRRSLGQWILAWLGRELLAFPIWCWAIGGGVTVLWRGKKFWVGTDMKVHEIVGKTSHNGHASGHEGGNGQVKISSCTRMWEEHSRSWGREVGEGRRIG</sequence>